<comment type="caution">
    <text evidence="2">The sequence shown here is derived from an EMBL/GenBank/DDBJ whole genome shotgun (WGS) entry which is preliminary data.</text>
</comment>
<evidence type="ECO:0000313" key="2">
    <source>
        <dbReference type="EMBL" id="EGA95831.1"/>
    </source>
</evidence>
<dbReference type="SUPFAM" id="SSF50129">
    <property type="entry name" value="GroES-like"/>
    <property type="match status" value="1"/>
</dbReference>
<dbReference type="SUPFAM" id="SSF51735">
    <property type="entry name" value="NAD(P)-binding Rossmann-fold domains"/>
    <property type="match status" value="2"/>
</dbReference>
<dbReference type="Gene3D" id="3.90.180.10">
    <property type="entry name" value="Medium-chain alcohol dehydrogenases, catalytic domain"/>
    <property type="match status" value="1"/>
</dbReference>
<dbReference type="Pfam" id="PF00107">
    <property type="entry name" value="ADH_zinc_N"/>
    <property type="match status" value="1"/>
</dbReference>
<dbReference type="RefSeq" id="WP_003497486.1">
    <property type="nucleotide sequence ID" value="NZ_GL834305.1"/>
</dbReference>
<dbReference type="InterPro" id="IPR055170">
    <property type="entry name" value="GFO_IDH_MocA-like_dom"/>
</dbReference>
<evidence type="ECO:0000259" key="1">
    <source>
        <dbReference type="SMART" id="SM00829"/>
    </source>
</evidence>
<sequence>MKQVLLKKGTIYTTEVSGPQIEKDMILVKTEYSCISAGTEMSGVTNSATPLVMRIIESPELFERGVKMLKERGIHDTWAVVKGKYEVGTPMGYSASGVVCESGTSMFQPGDRVACMGVGYASHAGYLAVPQNLAVKIPDNVSFEHAATAALGCIAMQGVRRAEVRLGEYVVITGMGILGQLASRFAVASGATVIATDLDQRRLEIAVQNGVRYTLNAGENVIDEVNAITGGHGADSVIVTASTNSNELLSQAFQMCRKKGKVVLVGVAGMNLKREDMYQKELELLISTSYGPGRYDAAYEEKGIDYPYGYVRFTEKRNLESYLRLISEGKLNISDIVEKVYPVENADQAYEALKAEQNRPLIVLLKYSDSREVTEQLVCNRTYKKPEKIMNVALCGAGGFAKGMHLPNMQKMQDKYRLYAVQSRTGSNAEAIAVKNKAEYATTDYNKILNDPQVHMVMICTRHNLHAQMVIDAMRAGKAVFVEKPMALTLEEMDHVVRTAKETGVPFMVGFNRRFSQYAVEAKKAVKNRKNPMIISYRMNAGYIPPEHWTQGDEGGGRIIGEGCHIIDLFNYFTDSEAETVSVNKISPKTDHVSSEDNCVISVKYKDGSICTLTYTGQGSKAYGKEYCEFFFDGKTIVIDDYKNIHGYGVKVQEIKTAGSEKGQFEELEAFYDAIMQYDGYPIPLWQLEQATGLSILSQMNERV</sequence>
<dbReference type="InterPro" id="IPR020843">
    <property type="entry name" value="ER"/>
</dbReference>
<dbReference type="CDD" id="cd08255">
    <property type="entry name" value="2-desacetyl-2-hydroxyethyl_bacteriochlorophyllide_like"/>
    <property type="match status" value="1"/>
</dbReference>
<dbReference type="InterPro" id="IPR036291">
    <property type="entry name" value="NAD(P)-bd_dom_sf"/>
</dbReference>
<proteinExistence type="predicted"/>
<dbReference type="Gene3D" id="3.30.360.10">
    <property type="entry name" value="Dihydrodipicolinate Reductase, domain 2"/>
    <property type="match status" value="1"/>
</dbReference>
<dbReference type="EMBL" id="ADLQ01000010">
    <property type="protein sequence ID" value="EGA95831.1"/>
    <property type="molecule type" value="Genomic_DNA"/>
</dbReference>
<dbReference type="Proteomes" id="UP000002970">
    <property type="component" value="Unassembled WGS sequence"/>
</dbReference>
<dbReference type="InterPro" id="IPR000683">
    <property type="entry name" value="Gfo/Idh/MocA-like_OxRdtase_N"/>
</dbReference>
<organism evidence="2 3">
    <name type="scientific">Clostridium symbiosum (strain WAL-14163)</name>
    <dbReference type="NCBI Taxonomy" id="742740"/>
    <lineage>
        <taxon>Bacteria</taxon>
        <taxon>Bacillati</taxon>
        <taxon>Bacillota</taxon>
        <taxon>Clostridia</taxon>
        <taxon>Lachnospirales</taxon>
        <taxon>Lachnospiraceae</taxon>
        <taxon>Otoolea</taxon>
    </lineage>
</organism>
<keyword evidence="3" id="KW-1185">Reference proteome</keyword>
<name>E7GH53_CLOS6</name>
<dbReference type="PANTHER" id="PTHR43377:SF1">
    <property type="entry name" value="BILIVERDIN REDUCTASE A"/>
    <property type="match status" value="1"/>
</dbReference>
<dbReference type="STRING" id="1512.GCA_900049235_00281"/>
<evidence type="ECO:0000313" key="3">
    <source>
        <dbReference type="Proteomes" id="UP000002970"/>
    </source>
</evidence>
<dbReference type="Pfam" id="PF22725">
    <property type="entry name" value="GFO_IDH_MocA_C3"/>
    <property type="match status" value="1"/>
</dbReference>
<dbReference type="PANTHER" id="PTHR43377">
    <property type="entry name" value="BILIVERDIN REDUCTASE A"/>
    <property type="match status" value="1"/>
</dbReference>
<accession>E7GH53</accession>
<reference evidence="2 3" key="1">
    <citation type="submission" date="2010-12" db="EMBL/GenBank/DDBJ databases">
        <title>The Genome Sequence of Clostridium symbiosum strain WAL-14163.</title>
        <authorList>
            <person name="Earl A."/>
            <person name="Ward D."/>
            <person name="Feldgarden M."/>
            <person name="Gevers D."/>
            <person name="Finegold S.M."/>
            <person name="Summanen P.H."/>
            <person name="Molitoris D.R."/>
            <person name="Vaisanen M.L."/>
            <person name="Daigneault M."/>
            <person name="Young S.K."/>
            <person name="Zeng Q."/>
            <person name="Gargeya S."/>
            <person name="Fitzgerald M."/>
            <person name="Haas B."/>
            <person name="Abouelleil A."/>
            <person name="Alvarado L."/>
            <person name="Arachchi H.M."/>
            <person name="Berlin A."/>
            <person name="Brown A."/>
            <person name="Chapman S.B."/>
            <person name="Chen Z."/>
            <person name="Dunbar C."/>
            <person name="Freedman E."/>
            <person name="Gearin G."/>
            <person name="Gellesch M."/>
            <person name="Goldberg J."/>
            <person name="Griggs A."/>
            <person name="Gujja S."/>
            <person name="Heilman E."/>
            <person name="Heiman D."/>
            <person name="Howarth C."/>
            <person name="Larson L."/>
            <person name="Lui A."/>
            <person name="MacDonald P.J.P."/>
            <person name="Mehta T."/>
            <person name="Montmayeur A."/>
            <person name="Murphy C."/>
            <person name="Neiman D."/>
            <person name="Pearson M."/>
            <person name="Priest M."/>
            <person name="Roberts A."/>
            <person name="Saif S."/>
            <person name="Shea T."/>
            <person name="Shenoy N."/>
            <person name="Sisk P."/>
            <person name="Stolte C."/>
            <person name="Sykes S."/>
            <person name="White J."/>
            <person name="Yandava C."/>
            <person name="Nusbaum C."/>
            <person name="Birren B."/>
        </authorList>
    </citation>
    <scope>NUCLEOTIDE SEQUENCE [LARGE SCALE GENOMIC DNA]</scope>
    <source>
        <strain evidence="2 3">WAL-14163</strain>
    </source>
</reference>
<protein>
    <recommendedName>
        <fullName evidence="1">Enoyl reductase (ER) domain-containing protein</fullName>
    </recommendedName>
</protein>
<dbReference type="eggNOG" id="COG0673">
    <property type="taxonomic scope" value="Bacteria"/>
</dbReference>
<dbReference type="HOGENOM" id="CLU_024115_0_0_9"/>
<dbReference type="InterPro" id="IPR013149">
    <property type="entry name" value="ADH-like_C"/>
</dbReference>
<feature type="domain" description="Enoyl reductase (ER)" evidence="1">
    <location>
        <begin position="54"/>
        <end position="364"/>
    </location>
</feature>
<dbReference type="SMART" id="SM00829">
    <property type="entry name" value="PKS_ER"/>
    <property type="match status" value="1"/>
</dbReference>
<gene>
    <name evidence="2" type="ORF">HMPREF9474_00246</name>
</gene>
<dbReference type="InterPro" id="IPR011032">
    <property type="entry name" value="GroES-like_sf"/>
</dbReference>
<dbReference type="SUPFAM" id="SSF55347">
    <property type="entry name" value="Glyceraldehyde-3-phosphate dehydrogenase-like, C-terminal domain"/>
    <property type="match status" value="1"/>
</dbReference>
<dbReference type="InterPro" id="IPR051450">
    <property type="entry name" value="Gfo/Idh/MocA_Oxidoreductases"/>
</dbReference>
<dbReference type="eggNOG" id="COG1063">
    <property type="taxonomic scope" value="Bacteria"/>
</dbReference>
<dbReference type="Gene3D" id="3.40.50.720">
    <property type="entry name" value="NAD(P)-binding Rossmann-like Domain"/>
    <property type="match status" value="2"/>
</dbReference>
<dbReference type="Pfam" id="PF01408">
    <property type="entry name" value="GFO_IDH_MocA"/>
    <property type="match status" value="1"/>
</dbReference>
<dbReference type="AlphaFoldDB" id="E7GH53"/>
<dbReference type="GO" id="GO:0016491">
    <property type="term" value="F:oxidoreductase activity"/>
    <property type="evidence" value="ECO:0007669"/>
    <property type="project" value="InterPro"/>
</dbReference>
<dbReference type="GO" id="GO:0000166">
    <property type="term" value="F:nucleotide binding"/>
    <property type="evidence" value="ECO:0007669"/>
    <property type="project" value="InterPro"/>
</dbReference>